<dbReference type="InterPro" id="IPR002557">
    <property type="entry name" value="Chitin-bd_dom"/>
</dbReference>
<feature type="domain" description="Chitin-binding type-2" evidence="3">
    <location>
        <begin position="1"/>
        <end position="59"/>
    </location>
</feature>
<evidence type="ECO:0000256" key="1">
    <source>
        <dbReference type="SAM" id="Coils"/>
    </source>
</evidence>
<dbReference type="Proteomes" id="UP000037069">
    <property type="component" value="Unassembled WGS sequence"/>
</dbReference>
<reference evidence="4 5" key="1">
    <citation type="journal article" date="2015" name="Nat. Commun.">
        <title>Lucilia cuprina genome unlocks parasitic fly biology to underpin future interventions.</title>
        <authorList>
            <person name="Anstead C.A."/>
            <person name="Korhonen P.K."/>
            <person name="Young N.D."/>
            <person name="Hall R.S."/>
            <person name="Jex A.R."/>
            <person name="Murali S.C."/>
            <person name="Hughes D.S."/>
            <person name="Lee S.F."/>
            <person name="Perry T."/>
            <person name="Stroehlein A.J."/>
            <person name="Ansell B.R."/>
            <person name="Breugelmans B."/>
            <person name="Hofmann A."/>
            <person name="Qu J."/>
            <person name="Dugan S."/>
            <person name="Lee S.L."/>
            <person name="Chao H."/>
            <person name="Dinh H."/>
            <person name="Han Y."/>
            <person name="Doddapaneni H.V."/>
            <person name="Worley K.C."/>
            <person name="Muzny D.M."/>
            <person name="Ioannidis P."/>
            <person name="Waterhouse R.M."/>
            <person name="Zdobnov E.M."/>
            <person name="James P.J."/>
            <person name="Bagnall N.H."/>
            <person name="Kotze A.C."/>
            <person name="Gibbs R.A."/>
            <person name="Richards S."/>
            <person name="Batterham P."/>
            <person name="Gasser R.B."/>
        </authorList>
    </citation>
    <scope>NUCLEOTIDE SEQUENCE [LARGE SCALE GENOMIC DNA]</scope>
    <source>
        <strain evidence="4 5">LS</strain>
        <tissue evidence="4">Full body</tissue>
    </source>
</reference>
<dbReference type="GO" id="GO:0005576">
    <property type="term" value="C:extracellular region"/>
    <property type="evidence" value="ECO:0007669"/>
    <property type="project" value="InterPro"/>
</dbReference>
<dbReference type="AlphaFoldDB" id="A0A0L0BLU1"/>
<feature type="region of interest" description="Disordered" evidence="2">
    <location>
        <begin position="309"/>
        <end position="328"/>
    </location>
</feature>
<dbReference type="SMART" id="SM00494">
    <property type="entry name" value="ChtBD2"/>
    <property type="match status" value="3"/>
</dbReference>
<dbReference type="EMBL" id="JRES01001658">
    <property type="protein sequence ID" value="KNC21090.1"/>
    <property type="molecule type" value="Genomic_DNA"/>
</dbReference>
<dbReference type="SUPFAM" id="SSF57625">
    <property type="entry name" value="Invertebrate chitin-binding proteins"/>
    <property type="match status" value="2"/>
</dbReference>
<sequence>KPCPERTRPHKTRCDAYYKCTELTADKHVWVPTRCEEGLVYEHSLAVCVLPADDWECLMGDHKTNTNPTPKNEKRQTNPTSNKDADIYIVSNAEDEENSLSNKFDDGKVEIIIGPGISDEDKGEGVDDQLYDGSGNGGELVELDGFMPAQNREAEDDMSELKEKDDMNKKYKLEINKMEQKEELEEMLQTIKTKAEIGQPSSNIDPKLTAHLQRLSQLIDGLKQTYQSPEAKPQNEQDLRPDQLNAFLAHFNIKNKFDTLDPNEGVKDVSGSSTTTPKPNRTLLYKQEFTTTKLNPETKVVLSNMLPQRYGGNSHDNGNSGGGYSNSQIVVNRPEGSVLFSLPTEHHFMEHPEYSSDNTPKISEETLKTVLELSKQMIAQQNVPKVIPNPTYFASPIMQPILLTPHVDSPFSTNYMGSSSTGLGYSGQFTNGAVYNQNFKYKKPGKRPSQQHNAGYNGNDNGGYGGNSNNGYGSDNGGYNNNGYGSDKPATTIIHNNVIPVHVSTTSSGEKEVLDSYGQSLGLYPPHHEERPDSNTDYHENSNANNGYTTGFQSNEYPRTTTKRPSYVGISTTSSTYGSTPRPYSYQPTASTINQYFTPSEHLGEHNVNNVFPSVDNFGSVPRPLKGKRPNLQLYKPSQENENNDDGYGSPNQLFSQIDNQKHHMRPNSQNYESMENENDDLMNNYQDDNNEEESQLVTYTYGKKKKPGQQAQYSNYANSNSQSSLNSAFSSNNPYMSRPQSNHHNSPSSSHSYYSSGKNKYTPISSPISSAYTDGTQLVNVGGNFISFDVFQNSILPLVGNNPASLSSSLNNVEVITCAAGVRQPNTTDCTRYYVCSKKDGKVLSYSCPPYTAFNNEARICDAKTYALCNADSIVPSYTVSENKRLQMETLKALQDAKRRQMLQQQQQQQQAIKAQNLANLLQQYNNPSSSNSPFSNPLTSITSPDQDSSEQNMLDSYMQQAASLSQSFGTTPRPQLTTPTVKKRKYYCKEGDKIADQTSIYNYFVCYKNAQGQMKGHKMTCSKGLLFCPKSTMCTLPSKCS</sequence>
<evidence type="ECO:0000313" key="4">
    <source>
        <dbReference type="EMBL" id="KNC21090.1"/>
    </source>
</evidence>
<dbReference type="OMA" id="MCTLASK"/>
<feature type="region of interest" description="Disordered" evidence="2">
    <location>
        <begin position="440"/>
        <end position="470"/>
    </location>
</feature>
<accession>A0A0L0BLU1</accession>
<evidence type="ECO:0000256" key="2">
    <source>
        <dbReference type="SAM" id="MobiDB-lite"/>
    </source>
</evidence>
<dbReference type="InterPro" id="IPR036508">
    <property type="entry name" value="Chitin-bd_dom_sf"/>
</dbReference>
<feature type="domain" description="Chitin-binding type-2" evidence="3">
    <location>
        <begin position="816"/>
        <end position="872"/>
    </location>
</feature>
<feature type="compositionally biased region" description="Low complexity" evidence="2">
    <location>
        <begin position="743"/>
        <end position="757"/>
    </location>
</feature>
<protein>
    <recommendedName>
        <fullName evidence="3">Chitin-binding type-2 domain-containing protein</fullName>
    </recommendedName>
</protein>
<feature type="non-terminal residue" evidence="4">
    <location>
        <position position="1043"/>
    </location>
</feature>
<feature type="non-terminal residue" evidence="4">
    <location>
        <position position="1"/>
    </location>
</feature>
<evidence type="ECO:0000313" key="5">
    <source>
        <dbReference type="Proteomes" id="UP000037069"/>
    </source>
</evidence>
<organism evidence="4 5">
    <name type="scientific">Lucilia cuprina</name>
    <name type="common">Green bottle fly</name>
    <name type="synonym">Australian sheep blowfly</name>
    <dbReference type="NCBI Taxonomy" id="7375"/>
    <lineage>
        <taxon>Eukaryota</taxon>
        <taxon>Metazoa</taxon>
        <taxon>Ecdysozoa</taxon>
        <taxon>Arthropoda</taxon>
        <taxon>Hexapoda</taxon>
        <taxon>Insecta</taxon>
        <taxon>Pterygota</taxon>
        <taxon>Neoptera</taxon>
        <taxon>Endopterygota</taxon>
        <taxon>Diptera</taxon>
        <taxon>Brachycera</taxon>
        <taxon>Muscomorpha</taxon>
        <taxon>Oestroidea</taxon>
        <taxon>Calliphoridae</taxon>
        <taxon>Luciliinae</taxon>
        <taxon>Lucilia</taxon>
    </lineage>
</organism>
<feature type="region of interest" description="Disordered" evidence="2">
    <location>
        <begin position="518"/>
        <end position="586"/>
    </location>
</feature>
<dbReference type="Pfam" id="PF01607">
    <property type="entry name" value="CBM_14"/>
    <property type="match status" value="1"/>
</dbReference>
<dbReference type="OrthoDB" id="7739784at2759"/>
<feature type="compositionally biased region" description="Low complexity" evidence="2">
    <location>
        <begin position="566"/>
        <end position="586"/>
    </location>
</feature>
<feature type="compositionally biased region" description="Low complexity" evidence="2">
    <location>
        <begin position="710"/>
        <end position="734"/>
    </location>
</feature>
<dbReference type="PROSITE" id="PS50940">
    <property type="entry name" value="CHIT_BIND_II"/>
    <property type="match status" value="2"/>
</dbReference>
<keyword evidence="5" id="KW-1185">Reference proteome</keyword>
<comment type="caution">
    <text evidence="4">The sequence shown here is derived from an EMBL/GenBank/DDBJ whole genome shotgun (WGS) entry which is preliminary data.</text>
</comment>
<feature type="region of interest" description="Disordered" evidence="2">
    <location>
        <begin position="621"/>
        <end position="688"/>
    </location>
</feature>
<feature type="compositionally biased region" description="Polar residues" evidence="2">
    <location>
        <begin position="940"/>
        <end position="952"/>
    </location>
</feature>
<gene>
    <name evidence="4" type="ORF">FF38_04434</name>
</gene>
<evidence type="ECO:0000259" key="3">
    <source>
        <dbReference type="PROSITE" id="PS50940"/>
    </source>
</evidence>
<feature type="region of interest" description="Disordered" evidence="2">
    <location>
        <begin position="926"/>
        <end position="952"/>
    </location>
</feature>
<feature type="region of interest" description="Disordered" evidence="2">
    <location>
        <begin position="62"/>
        <end position="84"/>
    </location>
</feature>
<feature type="compositionally biased region" description="Polar residues" evidence="2">
    <location>
        <begin position="541"/>
        <end position="564"/>
    </location>
</feature>
<feature type="compositionally biased region" description="Polar residues" evidence="2">
    <location>
        <begin position="650"/>
        <end position="659"/>
    </location>
</feature>
<name>A0A0L0BLU1_LUCCU</name>
<feature type="region of interest" description="Disordered" evidence="2">
    <location>
        <begin position="705"/>
        <end position="758"/>
    </location>
</feature>
<proteinExistence type="predicted"/>
<feature type="compositionally biased region" description="Basic and acidic residues" evidence="2">
    <location>
        <begin position="526"/>
        <end position="540"/>
    </location>
</feature>
<feature type="coiled-coil region" evidence="1">
    <location>
        <begin position="161"/>
        <end position="190"/>
    </location>
</feature>
<dbReference type="GO" id="GO:0008061">
    <property type="term" value="F:chitin binding"/>
    <property type="evidence" value="ECO:0007669"/>
    <property type="project" value="InterPro"/>
</dbReference>
<keyword evidence="1" id="KW-0175">Coiled coil</keyword>
<dbReference type="Gene3D" id="2.170.140.10">
    <property type="entry name" value="Chitin binding domain"/>
    <property type="match status" value="2"/>
</dbReference>
<feature type="compositionally biased region" description="Low complexity" evidence="2">
    <location>
        <begin position="926"/>
        <end position="939"/>
    </location>
</feature>